<reference evidence="1 2" key="1">
    <citation type="submission" date="2023-09" db="EMBL/GenBank/DDBJ databases">
        <title>Multi-omics analysis of a traditional fermented food reveals byproduct-associated fungal strains for waste-to-food upcycling.</title>
        <authorList>
            <consortium name="Lawrence Berkeley National Laboratory"/>
            <person name="Rekdal V.M."/>
            <person name="Villalobos-Escobedo J.M."/>
            <person name="Rodriguez-Valeron N."/>
            <person name="Garcia M.O."/>
            <person name="Vasquez D.P."/>
            <person name="Damayanti I."/>
            <person name="Sorensen P.M."/>
            <person name="Baidoo E.E."/>
            <person name="De Carvalho A.C."/>
            <person name="Riley R."/>
            <person name="Lipzen A."/>
            <person name="He G."/>
            <person name="Yan M."/>
            <person name="Haridas S."/>
            <person name="Daum C."/>
            <person name="Yoshinaga Y."/>
            <person name="Ng V."/>
            <person name="Grigoriev I.V."/>
            <person name="Munk R."/>
            <person name="Nuraida L."/>
            <person name="Wijaya C.H."/>
            <person name="Morales P.-C."/>
            <person name="Keasling J.D."/>
        </authorList>
    </citation>
    <scope>NUCLEOTIDE SEQUENCE [LARGE SCALE GENOMIC DNA]</scope>
    <source>
        <strain evidence="1 2">FGSC 2613</strain>
    </source>
</reference>
<dbReference type="SUPFAM" id="SSF53167">
    <property type="entry name" value="Purine and uridine phosphorylases"/>
    <property type="match status" value="1"/>
</dbReference>
<dbReference type="EMBL" id="JAVLET010000003">
    <property type="protein sequence ID" value="KAL0471782.1"/>
    <property type="molecule type" value="Genomic_DNA"/>
</dbReference>
<gene>
    <name evidence="1" type="ORF">QR685DRAFT_214650</name>
</gene>
<protein>
    <recommendedName>
        <fullName evidence="3">Nucleoside phosphorylase domain-containing protein</fullName>
    </recommendedName>
</protein>
<keyword evidence="2" id="KW-1185">Reference proteome</keyword>
<comment type="caution">
    <text evidence="1">The sequence shown here is derived from an EMBL/GenBank/DDBJ whole genome shotgun (WGS) entry which is preliminary data.</text>
</comment>
<name>A0ABR3DGK0_NEUIN</name>
<evidence type="ECO:0000313" key="2">
    <source>
        <dbReference type="Proteomes" id="UP001451303"/>
    </source>
</evidence>
<evidence type="ECO:0000313" key="1">
    <source>
        <dbReference type="EMBL" id="KAL0471782.1"/>
    </source>
</evidence>
<proteinExistence type="predicted"/>
<dbReference type="InterPro" id="IPR035994">
    <property type="entry name" value="Nucleoside_phosphorylase_sf"/>
</dbReference>
<dbReference type="PANTHER" id="PTHR46082:SF6">
    <property type="entry name" value="AAA+ ATPASE DOMAIN-CONTAINING PROTEIN-RELATED"/>
    <property type="match status" value="1"/>
</dbReference>
<dbReference type="Proteomes" id="UP001451303">
    <property type="component" value="Unassembled WGS sequence"/>
</dbReference>
<sequence length="156" mass="17521">MVNVNICPHGSFTRHLSVHSRLDRPHHTKLTAAVAMLEDPTTMKVPDDDVLYHVGRIGSHFVVIVVYPRIGNEPAATVLANIRRSFSNIKHVLVVGIAGGMPRYSPDLQEQIVLGDIVVHGWQGMWLDPDVVFGLIPRRPERRQYLLQHYGGGMEF</sequence>
<organism evidence="1 2">
    <name type="scientific">Neurospora intermedia</name>
    <dbReference type="NCBI Taxonomy" id="5142"/>
    <lineage>
        <taxon>Eukaryota</taxon>
        <taxon>Fungi</taxon>
        <taxon>Dikarya</taxon>
        <taxon>Ascomycota</taxon>
        <taxon>Pezizomycotina</taxon>
        <taxon>Sordariomycetes</taxon>
        <taxon>Sordariomycetidae</taxon>
        <taxon>Sordariales</taxon>
        <taxon>Sordariaceae</taxon>
        <taxon>Neurospora</taxon>
    </lineage>
</organism>
<accession>A0ABR3DGK0</accession>
<evidence type="ECO:0008006" key="3">
    <source>
        <dbReference type="Google" id="ProtNLM"/>
    </source>
</evidence>
<dbReference type="PANTHER" id="PTHR46082">
    <property type="entry name" value="ATP/GTP-BINDING PROTEIN-RELATED"/>
    <property type="match status" value="1"/>
</dbReference>
<dbReference type="InterPro" id="IPR053137">
    <property type="entry name" value="NLR-like"/>
</dbReference>
<dbReference type="Gene3D" id="3.40.50.1580">
    <property type="entry name" value="Nucleoside phosphorylase domain"/>
    <property type="match status" value="1"/>
</dbReference>